<reference evidence="1 2" key="1">
    <citation type="submission" date="2019-02" db="EMBL/GenBank/DDBJ databases">
        <title>Dyella amyloliquefaciens sp. nov., isolated from forest soil.</title>
        <authorList>
            <person name="Gao Z.-H."/>
            <person name="Qiu L.-H."/>
        </authorList>
    </citation>
    <scope>NUCLEOTIDE SEQUENCE [LARGE SCALE GENOMIC DNA]</scope>
    <source>
        <strain evidence="1 2">KACC 12748</strain>
    </source>
</reference>
<organism evidence="1 2">
    <name type="scientific">Dyella terrae</name>
    <dbReference type="NCBI Taxonomy" id="522259"/>
    <lineage>
        <taxon>Bacteria</taxon>
        <taxon>Pseudomonadati</taxon>
        <taxon>Pseudomonadota</taxon>
        <taxon>Gammaproteobacteria</taxon>
        <taxon>Lysobacterales</taxon>
        <taxon>Rhodanobacteraceae</taxon>
        <taxon>Dyella</taxon>
    </lineage>
</organism>
<evidence type="ECO:0000313" key="1">
    <source>
        <dbReference type="EMBL" id="TBR36152.1"/>
    </source>
</evidence>
<comment type="caution">
    <text evidence="1">The sequence shown here is derived from an EMBL/GenBank/DDBJ whole genome shotgun (WGS) entry which is preliminary data.</text>
</comment>
<name>A0ABY1YSW4_9GAMM</name>
<sequence length="93" mass="9933">MIQSLLYVGSSRAYAAALNVKEHSNVPGAPGYKSPNDLCGYSATASPQVTNGGSICQKSIMKIPTKRIIAIHVIAMIRAPLDRRRAAVFCPMS</sequence>
<keyword evidence="2" id="KW-1185">Reference proteome</keyword>
<evidence type="ECO:0000313" key="2">
    <source>
        <dbReference type="Proteomes" id="UP000293025"/>
    </source>
</evidence>
<dbReference type="EMBL" id="SIZZ01000003">
    <property type="protein sequence ID" value="TBR36152.1"/>
    <property type="molecule type" value="Genomic_DNA"/>
</dbReference>
<dbReference type="Proteomes" id="UP000293025">
    <property type="component" value="Unassembled WGS sequence"/>
</dbReference>
<gene>
    <name evidence="1" type="ORF">EYV96_16290</name>
</gene>
<accession>A0ABY1YSW4</accession>
<protein>
    <submittedName>
        <fullName evidence="1">Uncharacterized protein</fullName>
    </submittedName>
</protein>
<proteinExistence type="predicted"/>